<dbReference type="Pfam" id="PF00171">
    <property type="entry name" value="Aldedh"/>
    <property type="match status" value="1"/>
</dbReference>
<name>A0A455UBE0_9GAMM</name>
<dbReference type="EMBL" id="AP019514">
    <property type="protein sequence ID" value="BBI63540.1"/>
    <property type="molecule type" value="Genomic_DNA"/>
</dbReference>
<evidence type="ECO:0000256" key="2">
    <source>
        <dbReference type="SAM" id="MobiDB-lite"/>
    </source>
</evidence>
<dbReference type="Proteomes" id="UP000320231">
    <property type="component" value="Chromosome"/>
</dbReference>
<feature type="region of interest" description="Disordered" evidence="2">
    <location>
        <begin position="60"/>
        <end position="89"/>
    </location>
</feature>
<reference evidence="4 5" key="1">
    <citation type="journal article" date="2019" name="Microbiol. Resour. Announc.">
        <title>Complete Genome Sequence of Halomonas sulfidaeris Strain Esulfide1 Isolated from a Metal Sulfide Rock at a Depth of 2,200 Meters, Obtained Using Nanopore Sequencing.</title>
        <authorList>
            <person name="Saito M."/>
            <person name="Nishigata A."/>
            <person name="Galipon J."/>
            <person name="Arakawa K."/>
        </authorList>
    </citation>
    <scope>NUCLEOTIDE SEQUENCE [LARGE SCALE GENOMIC DNA]</scope>
    <source>
        <strain evidence="4 5">ATCC BAA-803</strain>
    </source>
</reference>
<evidence type="ECO:0000313" key="4">
    <source>
        <dbReference type="EMBL" id="BBI63540.1"/>
    </source>
</evidence>
<dbReference type="InterPro" id="IPR015590">
    <property type="entry name" value="Aldehyde_DH_dom"/>
</dbReference>
<organism evidence="4 5">
    <name type="scientific">Vreelandella sulfidaeris</name>
    <dbReference type="NCBI Taxonomy" id="115553"/>
    <lineage>
        <taxon>Bacteria</taxon>
        <taxon>Pseudomonadati</taxon>
        <taxon>Pseudomonadota</taxon>
        <taxon>Gammaproteobacteria</taxon>
        <taxon>Oceanospirillales</taxon>
        <taxon>Halomonadaceae</taxon>
        <taxon>Vreelandella</taxon>
    </lineage>
</organism>
<dbReference type="GO" id="GO:0016491">
    <property type="term" value="F:oxidoreductase activity"/>
    <property type="evidence" value="ECO:0007669"/>
    <property type="project" value="UniProtKB-KW"/>
</dbReference>
<evidence type="ECO:0000256" key="1">
    <source>
        <dbReference type="ARBA" id="ARBA00023002"/>
    </source>
</evidence>
<dbReference type="AlphaFoldDB" id="A0A455UBE0"/>
<dbReference type="KEGG" id="hsr:HSBAA_48460"/>
<accession>A0A455UBE0</accession>
<proteinExistence type="predicted"/>
<dbReference type="Gene3D" id="3.40.605.10">
    <property type="entry name" value="Aldehyde Dehydrogenase, Chain A, domain 1"/>
    <property type="match status" value="1"/>
</dbReference>
<feature type="compositionally biased region" description="Basic and acidic residues" evidence="2">
    <location>
        <begin position="67"/>
        <end position="76"/>
    </location>
</feature>
<dbReference type="SUPFAM" id="SSF53720">
    <property type="entry name" value="ALDH-like"/>
    <property type="match status" value="1"/>
</dbReference>
<keyword evidence="1" id="KW-0560">Oxidoreductase</keyword>
<sequence length="89" mass="9528">MERICEAERMLIGGELVESVTGEWITSINPATEEPIGRVPAGSSEDVDRAVQAAEKAARLGGIDTDGTGRGHESLRRRYSGPCGRDSKN</sequence>
<dbReference type="InterPro" id="IPR016161">
    <property type="entry name" value="Ald_DH/histidinol_DH"/>
</dbReference>
<protein>
    <recommendedName>
        <fullName evidence="3">Aldehyde dehydrogenase domain-containing protein</fullName>
    </recommendedName>
</protein>
<feature type="domain" description="Aldehyde dehydrogenase" evidence="3">
    <location>
        <begin position="19"/>
        <end position="59"/>
    </location>
</feature>
<evidence type="ECO:0000259" key="3">
    <source>
        <dbReference type="Pfam" id="PF00171"/>
    </source>
</evidence>
<dbReference type="InterPro" id="IPR016162">
    <property type="entry name" value="Ald_DH_N"/>
</dbReference>
<evidence type="ECO:0000313" key="5">
    <source>
        <dbReference type="Proteomes" id="UP000320231"/>
    </source>
</evidence>
<gene>
    <name evidence="4" type="ORF">HSBAA_48460</name>
</gene>